<proteinExistence type="inferred from homology"/>
<comment type="caution">
    <text evidence="8">The sequence shown here is derived from an EMBL/GenBank/DDBJ whole genome shotgun (WGS) entry which is preliminary data.</text>
</comment>
<keyword evidence="9" id="KW-1185">Reference proteome</keyword>
<sequence>MRYGSELTSVSLMVAYKVLVLKTLDANSYATKKTIAQGMLDIALLTANASQLKYVLQLGHQHEFYTLMVWLISISIVLQVSVGVILLVVGGLDINRHGDQRPAIILNDVTLIMIFIISLINVVVSGFGMEHSGTRLREVSPPPKLGYLGFVVDKVALGQAYLRVFGHSLPIIIPAVLYSLLASADRTVASSSLALVLTTLNINLPEKQHVAAILNHTALGFVLVSMACQGVLYVMLGSSFNINKSKDQRAANVWNNVVLAMGIVTTILNVIISAFDMRETDMVGFNSTTTPSAPSQ</sequence>
<dbReference type="Pfam" id="PF04923">
    <property type="entry name" value="Ninjurin"/>
    <property type="match status" value="2"/>
</dbReference>
<evidence type="ECO:0000256" key="7">
    <source>
        <dbReference type="SAM" id="Phobius"/>
    </source>
</evidence>
<dbReference type="Proteomes" id="UP000235965">
    <property type="component" value="Unassembled WGS sequence"/>
</dbReference>
<evidence type="ECO:0000256" key="1">
    <source>
        <dbReference type="ARBA" id="ARBA00004141"/>
    </source>
</evidence>
<comment type="subcellular location">
    <subcellularLocation>
        <location evidence="1">Membrane</location>
        <topology evidence="1">Multi-pass membrane protein</topology>
    </subcellularLocation>
</comment>
<dbReference type="GO" id="GO:0007155">
    <property type="term" value="P:cell adhesion"/>
    <property type="evidence" value="ECO:0007669"/>
    <property type="project" value="UniProtKB-KW"/>
</dbReference>
<keyword evidence="6 7" id="KW-0472">Membrane</keyword>
<evidence type="ECO:0000256" key="3">
    <source>
        <dbReference type="ARBA" id="ARBA00022692"/>
    </source>
</evidence>
<dbReference type="GO" id="GO:0042246">
    <property type="term" value="P:tissue regeneration"/>
    <property type="evidence" value="ECO:0007669"/>
    <property type="project" value="InterPro"/>
</dbReference>
<dbReference type="PANTHER" id="PTHR12316">
    <property type="entry name" value="NINJURIN-RELATED"/>
    <property type="match status" value="1"/>
</dbReference>
<protein>
    <recommendedName>
        <fullName evidence="10">Ninjurin-2</fullName>
    </recommendedName>
</protein>
<feature type="transmembrane region" description="Helical" evidence="7">
    <location>
        <begin position="210"/>
        <end position="236"/>
    </location>
</feature>
<evidence type="ECO:0000256" key="4">
    <source>
        <dbReference type="ARBA" id="ARBA00022889"/>
    </source>
</evidence>
<evidence type="ECO:0008006" key="10">
    <source>
        <dbReference type="Google" id="ProtNLM"/>
    </source>
</evidence>
<keyword evidence="5 7" id="KW-1133">Transmembrane helix</keyword>
<accession>A0A2J7QQW8</accession>
<evidence type="ECO:0000313" key="8">
    <source>
        <dbReference type="EMBL" id="PNF30981.1"/>
    </source>
</evidence>
<keyword evidence="3 7" id="KW-0812">Transmembrane</keyword>
<feature type="transmembrane region" description="Helical" evidence="7">
    <location>
        <begin position="257"/>
        <end position="275"/>
    </location>
</feature>
<name>A0A2J7QQW8_9NEOP</name>
<dbReference type="PANTHER" id="PTHR12316:SF17">
    <property type="entry name" value="NINJURIN C, ISOFORM D"/>
    <property type="match status" value="1"/>
</dbReference>
<feature type="transmembrane region" description="Helical" evidence="7">
    <location>
        <begin position="104"/>
        <end position="127"/>
    </location>
</feature>
<evidence type="ECO:0000313" key="9">
    <source>
        <dbReference type="Proteomes" id="UP000235965"/>
    </source>
</evidence>
<gene>
    <name evidence="8" type="ORF">B7P43_G02086</name>
</gene>
<feature type="transmembrane region" description="Helical" evidence="7">
    <location>
        <begin position="67"/>
        <end position="92"/>
    </location>
</feature>
<dbReference type="InParanoid" id="A0A2J7QQW8"/>
<evidence type="ECO:0000256" key="2">
    <source>
        <dbReference type="ARBA" id="ARBA00008141"/>
    </source>
</evidence>
<organism evidence="8 9">
    <name type="scientific">Cryptotermes secundus</name>
    <dbReference type="NCBI Taxonomy" id="105785"/>
    <lineage>
        <taxon>Eukaryota</taxon>
        <taxon>Metazoa</taxon>
        <taxon>Ecdysozoa</taxon>
        <taxon>Arthropoda</taxon>
        <taxon>Hexapoda</taxon>
        <taxon>Insecta</taxon>
        <taxon>Pterygota</taxon>
        <taxon>Neoptera</taxon>
        <taxon>Polyneoptera</taxon>
        <taxon>Dictyoptera</taxon>
        <taxon>Blattodea</taxon>
        <taxon>Blattoidea</taxon>
        <taxon>Termitoidae</taxon>
        <taxon>Kalotermitidae</taxon>
        <taxon>Cryptotermitinae</taxon>
        <taxon>Cryptotermes</taxon>
    </lineage>
</organism>
<feature type="transmembrane region" description="Helical" evidence="7">
    <location>
        <begin position="160"/>
        <end position="181"/>
    </location>
</feature>
<comment type="similarity">
    <text evidence="2">Belongs to the ninjurin family.</text>
</comment>
<keyword evidence="4" id="KW-0130">Cell adhesion</keyword>
<dbReference type="InterPro" id="IPR007007">
    <property type="entry name" value="Ninjurin"/>
</dbReference>
<dbReference type="EMBL" id="NEVH01012082">
    <property type="protein sequence ID" value="PNF30981.1"/>
    <property type="molecule type" value="Genomic_DNA"/>
</dbReference>
<reference evidence="8 9" key="1">
    <citation type="submission" date="2017-12" db="EMBL/GenBank/DDBJ databases">
        <title>Hemimetabolous genomes reveal molecular basis of termite eusociality.</title>
        <authorList>
            <person name="Harrison M.C."/>
            <person name="Jongepier E."/>
            <person name="Robertson H.M."/>
            <person name="Arning N."/>
            <person name="Bitard-Feildel T."/>
            <person name="Chao H."/>
            <person name="Childers C.P."/>
            <person name="Dinh H."/>
            <person name="Doddapaneni H."/>
            <person name="Dugan S."/>
            <person name="Gowin J."/>
            <person name="Greiner C."/>
            <person name="Han Y."/>
            <person name="Hu H."/>
            <person name="Hughes D.S.T."/>
            <person name="Huylmans A.-K."/>
            <person name="Kemena C."/>
            <person name="Kremer L.P.M."/>
            <person name="Lee S.L."/>
            <person name="Lopez-Ezquerra A."/>
            <person name="Mallet L."/>
            <person name="Monroy-Kuhn J.M."/>
            <person name="Moser A."/>
            <person name="Murali S.C."/>
            <person name="Muzny D.M."/>
            <person name="Otani S."/>
            <person name="Piulachs M.-D."/>
            <person name="Poelchau M."/>
            <person name="Qu J."/>
            <person name="Schaub F."/>
            <person name="Wada-Katsumata A."/>
            <person name="Worley K.C."/>
            <person name="Xie Q."/>
            <person name="Ylla G."/>
            <person name="Poulsen M."/>
            <person name="Gibbs R.A."/>
            <person name="Schal C."/>
            <person name="Richards S."/>
            <person name="Belles X."/>
            <person name="Korb J."/>
            <person name="Bornberg-Bauer E."/>
        </authorList>
    </citation>
    <scope>NUCLEOTIDE SEQUENCE [LARGE SCALE GENOMIC DNA]</scope>
    <source>
        <tissue evidence="8">Whole body</tissue>
    </source>
</reference>
<dbReference type="OrthoDB" id="6114058at2759"/>
<evidence type="ECO:0000256" key="5">
    <source>
        <dbReference type="ARBA" id="ARBA00022989"/>
    </source>
</evidence>
<evidence type="ECO:0000256" key="6">
    <source>
        <dbReference type="ARBA" id="ARBA00023136"/>
    </source>
</evidence>
<dbReference type="AlphaFoldDB" id="A0A2J7QQW8"/>
<dbReference type="GO" id="GO:0016020">
    <property type="term" value="C:membrane"/>
    <property type="evidence" value="ECO:0007669"/>
    <property type="project" value="UniProtKB-SubCell"/>
</dbReference>